<evidence type="ECO:0000256" key="3">
    <source>
        <dbReference type="ARBA" id="ARBA00022723"/>
    </source>
</evidence>
<dbReference type="Gene3D" id="3.60.15.10">
    <property type="entry name" value="Ribonuclease Z/Hydroxyacylglutathione hydrolase-like"/>
    <property type="match status" value="1"/>
</dbReference>
<dbReference type="AlphaFoldDB" id="A0AAX4L1L0"/>
<dbReference type="GeneID" id="89335639"/>
<dbReference type="RefSeq" id="WP_338602670.1">
    <property type="nucleotide sequence ID" value="NZ_CP146016.1"/>
</dbReference>
<dbReference type="InterPro" id="IPR001279">
    <property type="entry name" value="Metallo-B-lactamas"/>
</dbReference>
<dbReference type="SMART" id="SM00849">
    <property type="entry name" value="Lactamase_B"/>
    <property type="match status" value="1"/>
</dbReference>
<evidence type="ECO:0000256" key="2">
    <source>
        <dbReference type="ARBA" id="ARBA00007749"/>
    </source>
</evidence>
<evidence type="ECO:0000256" key="4">
    <source>
        <dbReference type="ARBA" id="ARBA00022801"/>
    </source>
</evidence>
<dbReference type="PANTHER" id="PTHR42978:SF2">
    <property type="entry name" value="102 KBASES UNSTABLE REGION: FROM 1 TO 119443"/>
    <property type="match status" value="1"/>
</dbReference>
<evidence type="ECO:0000259" key="6">
    <source>
        <dbReference type="SMART" id="SM00849"/>
    </source>
</evidence>
<evidence type="ECO:0000313" key="7">
    <source>
        <dbReference type="EMBL" id="WWQ61006.1"/>
    </source>
</evidence>
<sequence length="271" mass="30286">MYAKRIYLLDLGVLGGDSGWFLPGAAGGAKTYSNRNATSQWLEIPVSAALIEHPDGYILFDTGISPDAMKTHEKGLMEAFPILKLTEENRLEKQLALVNVKPEDIKAVVISHLHLDHIGQAGVFRGLRTPIIVQKKELEYALLMLWQGKGGAYDYSDLEPLRGANWIPISDQKFELADGVVAEFTGGHTPGHQMLYVKTESGNTYVLTGDYLHLVKEMELEAKGWLLGDAEEWHTYIRKLKYFLSKPKTKLVAGHDVNLWNNFPKAPKALE</sequence>
<evidence type="ECO:0000256" key="5">
    <source>
        <dbReference type="ARBA" id="ARBA00022833"/>
    </source>
</evidence>
<feature type="domain" description="Metallo-beta-lactamase" evidence="6">
    <location>
        <begin position="45"/>
        <end position="255"/>
    </location>
</feature>
<evidence type="ECO:0000313" key="8">
    <source>
        <dbReference type="Proteomes" id="UP001432202"/>
    </source>
</evidence>
<dbReference type="GO" id="GO:0046872">
    <property type="term" value="F:metal ion binding"/>
    <property type="evidence" value="ECO:0007669"/>
    <property type="project" value="UniProtKB-KW"/>
</dbReference>
<keyword evidence="5" id="KW-0862">Zinc</keyword>
<comment type="cofactor">
    <cofactor evidence="1">
        <name>Zn(2+)</name>
        <dbReference type="ChEBI" id="CHEBI:29105"/>
    </cofactor>
</comment>
<evidence type="ECO:0000256" key="1">
    <source>
        <dbReference type="ARBA" id="ARBA00001947"/>
    </source>
</evidence>
<dbReference type="GO" id="GO:0016787">
    <property type="term" value="F:hydrolase activity"/>
    <property type="evidence" value="ECO:0007669"/>
    <property type="project" value="UniProtKB-KW"/>
</dbReference>
<dbReference type="InterPro" id="IPR036866">
    <property type="entry name" value="RibonucZ/Hydroxyglut_hydro"/>
</dbReference>
<keyword evidence="3" id="KW-0479">Metal-binding</keyword>
<dbReference type="Proteomes" id="UP001432202">
    <property type="component" value="Chromosome"/>
</dbReference>
<accession>A0AAX4L1L0</accession>
<dbReference type="EMBL" id="CP146016">
    <property type="protein sequence ID" value="WWQ61006.1"/>
    <property type="molecule type" value="Genomic_DNA"/>
</dbReference>
<comment type="similarity">
    <text evidence="2">Belongs to the metallo-beta-lactamase superfamily.</text>
</comment>
<dbReference type="SUPFAM" id="SSF56281">
    <property type="entry name" value="Metallo-hydrolase/oxidoreductase"/>
    <property type="match status" value="1"/>
</dbReference>
<dbReference type="CDD" id="cd07729">
    <property type="entry name" value="AHL_lactonase_MBL-fold"/>
    <property type="match status" value="1"/>
</dbReference>
<protein>
    <submittedName>
        <fullName evidence="7">N-acyl homoserine lactonase family protein</fullName>
    </submittedName>
</protein>
<keyword evidence="8" id="KW-1185">Reference proteome</keyword>
<dbReference type="InterPro" id="IPR051013">
    <property type="entry name" value="MBL_superfamily_lactonases"/>
</dbReference>
<gene>
    <name evidence="7" type="ORF">V6M85_02685</name>
</gene>
<organism evidence="7 8">
    <name type="scientific">Sulfolobus tengchongensis</name>
    <dbReference type="NCBI Taxonomy" id="207809"/>
    <lineage>
        <taxon>Archaea</taxon>
        <taxon>Thermoproteota</taxon>
        <taxon>Thermoprotei</taxon>
        <taxon>Sulfolobales</taxon>
        <taxon>Sulfolobaceae</taxon>
        <taxon>Sulfolobus</taxon>
    </lineage>
</organism>
<name>A0AAX4L1L0_9CREN</name>
<reference evidence="7 8" key="1">
    <citation type="submission" date="2024-02" db="EMBL/GenBank/DDBJ databases">
        <title>STSV induces naive adaptation in Sulfolobus.</title>
        <authorList>
            <person name="Xiang X."/>
            <person name="Song M."/>
        </authorList>
    </citation>
    <scope>NUCLEOTIDE SEQUENCE [LARGE SCALE GENOMIC DNA]</scope>
    <source>
        <strain evidence="7 8">RT2</strain>
    </source>
</reference>
<dbReference type="PANTHER" id="PTHR42978">
    <property type="entry name" value="QUORUM-QUENCHING LACTONASE YTNP-RELATED-RELATED"/>
    <property type="match status" value="1"/>
</dbReference>
<proteinExistence type="inferred from homology"/>
<dbReference type="Pfam" id="PF00753">
    <property type="entry name" value="Lactamase_B"/>
    <property type="match status" value="1"/>
</dbReference>
<keyword evidence="4" id="KW-0378">Hydrolase</keyword>